<feature type="compositionally biased region" description="Low complexity" evidence="1">
    <location>
        <begin position="330"/>
        <end position="339"/>
    </location>
</feature>
<feature type="region of interest" description="Disordered" evidence="1">
    <location>
        <begin position="330"/>
        <end position="353"/>
    </location>
</feature>
<name>A0A7S1NI69_9EUGL</name>
<organism evidence="3">
    <name type="scientific">Eutreptiella gymnastica</name>
    <dbReference type="NCBI Taxonomy" id="73025"/>
    <lineage>
        <taxon>Eukaryota</taxon>
        <taxon>Discoba</taxon>
        <taxon>Euglenozoa</taxon>
        <taxon>Euglenida</taxon>
        <taxon>Spirocuta</taxon>
        <taxon>Euglenophyceae</taxon>
        <taxon>Eutreptiales</taxon>
        <taxon>Eutreptiaceae</taxon>
        <taxon>Eutreptiella</taxon>
    </lineage>
</organism>
<protein>
    <recommendedName>
        <fullName evidence="2">Phytochrome central region domain-containing protein</fullName>
    </recommendedName>
</protein>
<dbReference type="GO" id="GO:0006355">
    <property type="term" value="P:regulation of DNA-templated transcription"/>
    <property type="evidence" value="ECO:0007669"/>
    <property type="project" value="InterPro"/>
</dbReference>
<dbReference type="GO" id="GO:0009584">
    <property type="term" value="P:detection of visible light"/>
    <property type="evidence" value="ECO:0007669"/>
    <property type="project" value="InterPro"/>
</dbReference>
<accession>A0A7S1NI69</accession>
<dbReference type="InterPro" id="IPR043150">
    <property type="entry name" value="Phytochrome_PHY_sf"/>
</dbReference>
<proteinExistence type="predicted"/>
<evidence type="ECO:0000256" key="1">
    <source>
        <dbReference type="SAM" id="MobiDB-lite"/>
    </source>
</evidence>
<dbReference type="EMBL" id="HBGA01087080">
    <property type="protein sequence ID" value="CAD9021475.1"/>
    <property type="molecule type" value="Transcribed_RNA"/>
</dbReference>
<dbReference type="InterPro" id="IPR013515">
    <property type="entry name" value="Phytochrome_cen-reg"/>
</dbReference>
<sequence>MADEDADLTHCCLRPSTMLPHHKLGMDGLQATLSWPLVVDTQPWGFILCRNYSPTYVPFLVRKQCRLAVTALEAFLMEHSEKLALHRILGDLPQAEPEECMLDPFSLPIEPVRHLQVPVKPITDSKWLKDIIRCSGAAVLIGTEIHLDGKTPLKSELRNLFCDMMCRRTRQLVTTRLLETCASTKMFVDKTMHGCLAVLSFDPEVGIFWFRCTSSNACVQIDRGPARTSSGMRQILPWTKAEQNLARTFFQGIQNFVNESGATSLGPSLHSRSDTSLNLDIGTNRVRSPRHDEPHQLRSTCSQSLTSLCSDQTWGESGLGSIKWDSARFSPASSSASRGRPVHYGRQESQGSVVSSSSTVSASIVCGQVRINVQVALLGEGGSTVSIAGPTGTPRSRHHSVPGAVIPLATHLSIPAGKVQAPDVGSSFEAASSLTF</sequence>
<dbReference type="Pfam" id="PF00360">
    <property type="entry name" value="PHY"/>
    <property type="match status" value="1"/>
</dbReference>
<dbReference type="InterPro" id="IPR029016">
    <property type="entry name" value="GAF-like_dom_sf"/>
</dbReference>
<feature type="domain" description="Phytochrome central region" evidence="2">
    <location>
        <begin position="123"/>
        <end position="212"/>
    </location>
</feature>
<evidence type="ECO:0000259" key="2">
    <source>
        <dbReference type="Pfam" id="PF00360"/>
    </source>
</evidence>
<reference evidence="3" key="1">
    <citation type="submission" date="2021-01" db="EMBL/GenBank/DDBJ databases">
        <authorList>
            <person name="Corre E."/>
            <person name="Pelletier E."/>
            <person name="Niang G."/>
            <person name="Scheremetjew M."/>
            <person name="Finn R."/>
            <person name="Kale V."/>
            <person name="Holt S."/>
            <person name="Cochrane G."/>
            <person name="Meng A."/>
            <person name="Brown T."/>
            <person name="Cohen L."/>
        </authorList>
    </citation>
    <scope>NUCLEOTIDE SEQUENCE</scope>
    <source>
        <strain evidence="3">NIES-381</strain>
    </source>
</reference>
<dbReference type="Gene3D" id="3.30.450.40">
    <property type="match status" value="1"/>
</dbReference>
<dbReference type="Gene3D" id="3.30.450.270">
    <property type="match status" value="1"/>
</dbReference>
<evidence type="ECO:0000313" key="3">
    <source>
        <dbReference type="EMBL" id="CAD9021475.1"/>
    </source>
</evidence>
<gene>
    <name evidence="3" type="ORF">EGYM00392_LOCUS32595</name>
</gene>
<dbReference type="SUPFAM" id="SSF55781">
    <property type="entry name" value="GAF domain-like"/>
    <property type="match status" value="2"/>
</dbReference>
<dbReference type="AlphaFoldDB" id="A0A7S1NI69"/>